<dbReference type="GO" id="GO:0005509">
    <property type="term" value="F:calcium ion binding"/>
    <property type="evidence" value="ECO:0007669"/>
    <property type="project" value="UniProtKB-UniRule"/>
</dbReference>
<dbReference type="InterPro" id="IPR015919">
    <property type="entry name" value="Cadherin-like_sf"/>
</dbReference>
<accession>R7UDD1</accession>
<dbReference type="GO" id="GO:0005886">
    <property type="term" value="C:plasma membrane"/>
    <property type="evidence" value="ECO:0007669"/>
    <property type="project" value="UniProtKB-SubCell"/>
</dbReference>
<dbReference type="SUPFAM" id="SSF49313">
    <property type="entry name" value="Cadherin-like"/>
    <property type="match status" value="7"/>
</dbReference>
<dbReference type="GO" id="GO:0007156">
    <property type="term" value="P:homophilic cell adhesion via plasma membrane adhesion molecules"/>
    <property type="evidence" value="ECO:0007669"/>
    <property type="project" value="InterPro"/>
</dbReference>
<feature type="compositionally biased region" description="Polar residues" evidence="12">
    <location>
        <begin position="867"/>
        <end position="879"/>
    </location>
</feature>
<dbReference type="FunFam" id="2.60.40.60:FF:000002">
    <property type="entry name" value="Protocadherin alpha 2"/>
    <property type="match status" value="1"/>
</dbReference>
<dbReference type="CDD" id="cd11304">
    <property type="entry name" value="Cadherin_repeat"/>
    <property type="match status" value="6"/>
</dbReference>
<dbReference type="FunFam" id="2.60.40.60:FF:000007">
    <property type="entry name" value="Protocadherin alpha 2"/>
    <property type="match status" value="1"/>
</dbReference>
<dbReference type="FunFam" id="2.60.40.60:FF:000004">
    <property type="entry name" value="Protocadherin 1 gamma 2"/>
    <property type="match status" value="1"/>
</dbReference>
<evidence type="ECO:0000313" key="15">
    <source>
        <dbReference type="EMBL" id="ELU04390.1"/>
    </source>
</evidence>
<proteinExistence type="predicted"/>
<evidence type="ECO:0000256" key="10">
    <source>
        <dbReference type="ARBA" id="ARBA00023180"/>
    </source>
</evidence>
<dbReference type="InterPro" id="IPR020894">
    <property type="entry name" value="Cadherin_CS"/>
</dbReference>
<dbReference type="PROSITE" id="PS50268">
    <property type="entry name" value="CADHERIN_2"/>
    <property type="match status" value="7"/>
</dbReference>
<feature type="domain" description="Cadherin" evidence="14">
    <location>
        <begin position="416"/>
        <end position="524"/>
    </location>
</feature>
<evidence type="ECO:0000256" key="1">
    <source>
        <dbReference type="ARBA" id="ARBA00004251"/>
    </source>
</evidence>
<evidence type="ECO:0000256" key="13">
    <source>
        <dbReference type="SAM" id="Phobius"/>
    </source>
</evidence>
<dbReference type="Gene3D" id="2.60.40.60">
    <property type="entry name" value="Cadherins"/>
    <property type="match status" value="7"/>
</dbReference>
<dbReference type="InterPro" id="IPR002126">
    <property type="entry name" value="Cadherin-like_dom"/>
</dbReference>
<sequence>MLNLQHDPDVVPDLRFVILPGKNSRYFSMEREYGLLRVNGTFDRETGCPRRTSCVLELDVAVVEPATLFQIIKVEVIIRDLNDNSPEFPSSRVKLLIPESSPLGRPGFSIEGARDRDTGQLGVQRYALRTESSLFDLNAHRNLDGSFDLHLILNGSLDHETDSEHYVTIVAYDGGTPAKSGSVIIEIEVTDANDNSPRFAQSSYDKTILEDISPMTAIIQVEANDPDQGMNGAIEYSFASESQELFGQIFRIDNVSGEIFLQSGMNYALEEEYDLVVQAQDQGEDALRDFCQVHVMVEDVNNHSPIITVNTLTPTENAQVKENTPRGAFVAHIKGDDQDRGQNGQVACTLDDGNFQLISLLPSEYKIISSVTFDREIVASYDINIVCQDGGHPALQSTRKLVVNIIDENDHSPVFSHDSYTQRVTENSPPGLLVATMTASDRDSGKNANVTYDLVNPQGQTQGPDLVKIDPLSGVITTLVSLDREAYSRHLFRVIAMDGGSPQQSSTTTLTLSIDDVNDEAPVFSQSAYSFGTFENQGNGTEIGMLSAHDLDLPPFNTYEFALMPMKSEHYGTFHIDIHSGRITTRRVLDREVTPAYYLNAIVFDKLKPELSSSVSVTVYVADRNDNSPSVSYPNPSNRTTEVSYFAPVGYIFTKVIAYDNDLGSNAKLNFALTSGNEDGLFDIDPSIGAIFINNPLHVFDAMYPSSVKNVYLLTITISDSGSPPRSTSTLLHIDVNRSKTQEQSASSSLGYHQKIIVILGAVTAILVVILVAAIIMVKRRQMQHSKTEYMRESTTYISPGMATVSQAGDCYEKDDTMIRSTQELPLCPAYPGSSLPPYAYYPTPRNQLTEDKAEQLQELFTKEQDAQSGCSGEVSNADSGHGPSEEGEPHGTSHAPLPPPRAPRGSLPRGKLDPPGGIAVAHARPLNTVRGPYYGVPLETFQSRNNSLNRSDRSSKPPPPVPRRMPVTKLTEPERMSHNDEDDDNMSEGGSSTSGSFTLQLDDAVRAVDV</sequence>
<keyword evidence="9 13" id="KW-0472">Membrane</keyword>
<dbReference type="AlphaFoldDB" id="R7UDD1"/>
<name>R7UDD1_CAPTE</name>
<dbReference type="SMART" id="SM00112">
    <property type="entry name" value="CA"/>
    <property type="match status" value="7"/>
</dbReference>
<dbReference type="FunFam" id="2.60.40.60:FF:000020">
    <property type="entry name" value="Dachsous cadherin-related 1b"/>
    <property type="match status" value="1"/>
</dbReference>
<evidence type="ECO:0000256" key="12">
    <source>
        <dbReference type="SAM" id="MobiDB-lite"/>
    </source>
</evidence>
<evidence type="ECO:0000256" key="2">
    <source>
        <dbReference type="ARBA" id="ARBA00022475"/>
    </source>
</evidence>
<dbReference type="InterPro" id="IPR050174">
    <property type="entry name" value="Protocadherin/Cadherin-CA"/>
</dbReference>
<feature type="domain" description="Cadherin" evidence="14">
    <location>
        <begin position="200"/>
        <end position="307"/>
    </location>
</feature>
<keyword evidence="7" id="KW-0130">Cell adhesion</keyword>
<reference evidence="16" key="3">
    <citation type="submission" date="2015-06" db="UniProtKB">
        <authorList>
            <consortium name="EnsemblMetazoa"/>
        </authorList>
    </citation>
    <scope>IDENTIFICATION</scope>
</reference>
<dbReference type="HOGENOM" id="CLU_006480_5_1_1"/>
<keyword evidence="6 11" id="KW-0106">Calcium</keyword>
<evidence type="ECO:0000256" key="9">
    <source>
        <dbReference type="ARBA" id="ARBA00023136"/>
    </source>
</evidence>
<evidence type="ECO:0000256" key="8">
    <source>
        <dbReference type="ARBA" id="ARBA00022989"/>
    </source>
</evidence>
<dbReference type="OrthoDB" id="6252479at2759"/>
<dbReference type="EMBL" id="AMQN01008178">
    <property type="status" value="NOT_ANNOTATED_CDS"/>
    <property type="molecule type" value="Genomic_DNA"/>
</dbReference>
<keyword evidence="5" id="KW-0677">Repeat</keyword>
<feature type="domain" description="Cadherin" evidence="14">
    <location>
        <begin position="7"/>
        <end position="88"/>
    </location>
</feature>
<evidence type="ECO:0000256" key="4">
    <source>
        <dbReference type="ARBA" id="ARBA00022729"/>
    </source>
</evidence>
<dbReference type="PRINTS" id="PR00205">
    <property type="entry name" value="CADHERIN"/>
</dbReference>
<feature type="domain" description="Cadherin" evidence="14">
    <location>
        <begin position="89"/>
        <end position="199"/>
    </location>
</feature>
<evidence type="ECO:0000256" key="5">
    <source>
        <dbReference type="ARBA" id="ARBA00022737"/>
    </source>
</evidence>
<dbReference type="PANTHER" id="PTHR24028:SF146">
    <property type="entry name" value="CADHERIN 96CB, ISOFORM D-RELATED"/>
    <property type="match status" value="1"/>
</dbReference>
<feature type="region of interest" description="Disordered" evidence="12">
    <location>
        <begin position="863"/>
        <end position="1011"/>
    </location>
</feature>
<keyword evidence="2" id="KW-1003">Cell membrane</keyword>
<evidence type="ECO:0000256" key="7">
    <source>
        <dbReference type="ARBA" id="ARBA00022889"/>
    </source>
</evidence>
<keyword evidence="3 13" id="KW-0812">Transmembrane</keyword>
<evidence type="ECO:0000313" key="17">
    <source>
        <dbReference type="Proteomes" id="UP000014760"/>
    </source>
</evidence>
<gene>
    <name evidence="15" type="ORF">CAPTEDRAFT_156034</name>
</gene>
<dbReference type="Pfam" id="PF00028">
    <property type="entry name" value="Cadherin"/>
    <property type="match status" value="5"/>
</dbReference>
<dbReference type="PROSITE" id="PS00232">
    <property type="entry name" value="CADHERIN_1"/>
    <property type="match status" value="3"/>
</dbReference>
<reference evidence="15 17" key="2">
    <citation type="journal article" date="2013" name="Nature">
        <title>Insights into bilaterian evolution from three spiralian genomes.</title>
        <authorList>
            <person name="Simakov O."/>
            <person name="Marletaz F."/>
            <person name="Cho S.J."/>
            <person name="Edsinger-Gonzales E."/>
            <person name="Havlak P."/>
            <person name="Hellsten U."/>
            <person name="Kuo D.H."/>
            <person name="Larsson T."/>
            <person name="Lv J."/>
            <person name="Arendt D."/>
            <person name="Savage R."/>
            <person name="Osoegawa K."/>
            <person name="de Jong P."/>
            <person name="Grimwood J."/>
            <person name="Chapman J.A."/>
            <person name="Shapiro H."/>
            <person name="Aerts A."/>
            <person name="Otillar R.P."/>
            <person name="Terry A.Y."/>
            <person name="Boore J.L."/>
            <person name="Grigoriev I.V."/>
            <person name="Lindberg D.R."/>
            <person name="Seaver E.C."/>
            <person name="Weisblat D.A."/>
            <person name="Putnam N.H."/>
            <person name="Rokhsar D.S."/>
        </authorList>
    </citation>
    <scope>NUCLEOTIDE SEQUENCE</scope>
    <source>
        <strain evidence="15 17">I ESC-2004</strain>
    </source>
</reference>
<feature type="domain" description="Cadherin" evidence="14">
    <location>
        <begin position="312"/>
        <end position="415"/>
    </location>
</feature>
<organism evidence="15">
    <name type="scientific">Capitella teleta</name>
    <name type="common">Polychaete worm</name>
    <dbReference type="NCBI Taxonomy" id="283909"/>
    <lineage>
        <taxon>Eukaryota</taxon>
        <taxon>Metazoa</taxon>
        <taxon>Spiralia</taxon>
        <taxon>Lophotrochozoa</taxon>
        <taxon>Annelida</taxon>
        <taxon>Polychaeta</taxon>
        <taxon>Sedentaria</taxon>
        <taxon>Scolecida</taxon>
        <taxon>Capitellidae</taxon>
        <taxon>Capitella</taxon>
    </lineage>
</organism>
<dbReference type="Proteomes" id="UP000014760">
    <property type="component" value="Unassembled WGS sequence"/>
</dbReference>
<evidence type="ECO:0000256" key="6">
    <source>
        <dbReference type="ARBA" id="ARBA00022837"/>
    </source>
</evidence>
<feature type="compositionally biased region" description="Low complexity" evidence="12">
    <location>
        <begin position="988"/>
        <end position="997"/>
    </location>
</feature>
<keyword evidence="17" id="KW-1185">Reference proteome</keyword>
<evidence type="ECO:0000313" key="16">
    <source>
        <dbReference type="EnsemblMetazoa" id="CapteP156034"/>
    </source>
</evidence>
<dbReference type="STRING" id="283909.R7UDD1"/>
<evidence type="ECO:0000259" key="14">
    <source>
        <dbReference type="PROSITE" id="PS50268"/>
    </source>
</evidence>
<feature type="domain" description="Cadherin" evidence="14">
    <location>
        <begin position="525"/>
        <end position="631"/>
    </location>
</feature>
<comment type="subcellular location">
    <subcellularLocation>
        <location evidence="1">Cell membrane</location>
        <topology evidence="1">Single-pass type I membrane protein</topology>
    </subcellularLocation>
</comment>
<keyword evidence="10" id="KW-0325">Glycoprotein</keyword>
<feature type="domain" description="Cadherin" evidence="14">
    <location>
        <begin position="635"/>
        <end position="750"/>
    </location>
</feature>
<dbReference type="PANTHER" id="PTHR24028">
    <property type="entry name" value="CADHERIN-87A"/>
    <property type="match status" value="1"/>
</dbReference>
<keyword evidence="8 13" id="KW-1133">Transmembrane helix</keyword>
<protein>
    <recommendedName>
        <fullName evidence="14">Cadherin domain-containing protein</fullName>
    </recommendedName>
</protein>
<dbReference type="EMBL" id="KB302363">
    <property type="protein sequence ID" value="ELU04390.1"/>
    <property type="molecule type" value="Genomic_DNA"/>
</dbReference>
<feature type="transmembrane region" description="Helical" evidence="13">
    <location>
        <begin position="756"/>
        <end position="778"/>
    </location>
</feature>
<dbReference type="FunFam" id="2.60.40.60:FF:000092">
    <property type="entry name" value="Protocadherin 8"/>
    <property type="match status" value="2"/>
</dbReference>
<keyword evidence="4" id="KW-0732">Signal</keyword>
<evidence type="ECO:0000256" key="3">
    <source>
        <dbReference type="ARBA" id="ARBA00022692"/>
    </source>
</evidence>
<dbReference type="EnsemblMetazoa" id="CapteT156034">
    <property type="protein sequence ID" value="CapteP156034"/>
    <property type="gene ID" value="CapteG156034"/>
</dbReference>
<evidence type="ECO:0000256" key="11">
    <source>
        <dbReference type="PROSITE-ProRule" id="PRU00043"/>
    </source>
</evidence>
<reference evidence="17" key="1">
    <citation type="submission" date="2012-12" db="EMBL/GenBank/DDBJ databases">
        <authorList>
            <person name="Hellsten U."/>
            <person name="Grimwood J."/>
            <person name="Chapman J.A."/>
            <person name="Shapiro H."/>
            <person name="Aerts A."/>
            <person name="Otillar R.P."/>
            <person name="Terry A.Y."/>
            <person name="Boore J.L."/>
            <person name="Simakov O."/>
            <person name="Marletaz F."/>
            <person name="Cho S.-J."/>
            <person name="Edsinger-Gonzales E."/>
            <person name="Havlak P."/>
            <person name="Kuo D.-H."/>
            <person name="Larsson T."/>
            <person name="Lv J."/>
            <person name="Arendt D."/>
            <person name="Savage R."/>
            <person name="Osoegawa K."/>
            <person name="de Jong P."/>
            <person name="Lindberg D.R."/>
            <person name="Seaver E.C."/>
            <person name="Weisblat D.A."/>
            <person name="Putnam N.H."/>
            <person name="Grigoriev I.V."/>
            <person name="Rokhsar D.S."/>
        </authorList>
    </citation>
    <scope>NUCLEOTIDE SEQUENCE</scope>
    <source>
        <strain evidence="17">I ESC-2004</strain>
    </source>
</reference>
<dbReference type="OMA" id="QFLMINA"/>